<keyword evidence="3" id="KW-1185">Reference proteome</keyword>
<dbReference type="SMART" id="SM01065">
    <property type="entry name" value="CBM_2"/>
    <property type="match status" value="1"/>
</dbReference>
<feature type="domain" description="CBM20" evidence="1">
    <location>
        <begin position="93"/>
        <end position="195"/>
    </location>
</feature>
<dbReference type="InterPro" id="IPR013784">
    <property type="entry name" value="Carb-bd-like_fold"/>
</dbReference>
<dbReference type="PANTHER" id="PTHR15048:SF0">
    <property type="entry name" value="STARCH-BINDING DOMAIN-CONTAINING PROTEIN 1"/>
    <property type="match status" value="1"/>
</dbReference>
<dbReference type="EMBL" id="BAABME010002153">
    <property type="protein sequence ID" value="GAA0153318.1"/>
    <property type="molecule type" value="Genomic_DNA"/>
</dbReference>
<dbReference type="InterPro" id="IPR002044">
    <property type="entry name" value="CBM20"/>
</dbReference>
<dbReference type="GO" id="GO:2001070">
    <property type="term" value="F:starch binding"/>
    <property type="evidence" value="ECO:0007669"/>
    <property type="project" value="InterPro"/>
</dbReference>
<proteinExistence type="predicted"/>
<evidence type="ECO:0000259" key="1">
    <source>
        <dbReference type="PROSITE" id="PS51166"/>
    </source>
</evidence>
<dbReference type="Pfam" id="PF00686">
    <property type="entry name" value="CBM_20"/>
    <property type="match status" value="1"/>
</dbReference>
<dbReference type="SUPFAM" id="SSF49452">
    <property type="entry name" value="Starch-binding domain-like"/>
    <property type="match status" value="1"/>
</dbReference>
<organism evidence="2 3">
    <name type="scientific">Lithospermum erythrorhizon</name>
    <name type="common">Purple gromwell</name>
    <name type="synonym">Lithospermum officinale var. erythrorhizon</name>
    <dbReference type="NCBI Taxonomy" id="34254"/>
    <lineage>
        <taxon>Eukaryota</taxon>
        <taxon>Viridiplantae</taxon>
        <taxon>Streptophyta</taxon>
        <taxon>Embryophyta</taxon>
        <taxon>Tracheophyta</taxon>
        <taxon>Spermatophyta</taxon>
        <taxon>Magnoliopsida</taxon>
        <taxon>eudicotyledons</taxon>
        <taxon>Gunneridae</taxon>
        <taxon>Pentapetalae</taxon>
        <taxon>asterids</taxon>
        <taxon>lamiids</taxon>
        <taxon>Boraginales</taxon>
        <taxon>Boraginaceae</taxon>
        <taxon>Boraginoideae</taxon>
        <taxon>Lithospermeae</taxon>
        <taxon>Lithospermum</taxon>
    </lineage>
</organism>
<dbReference type="PANTHER" id="PTHR15048">
    <property type="entry name" value="STARCH-BINDING DOMAIN-CONTAINING PROTEIN 1"/>
    <property type="match status" value="1"/>
</dbReference>
<dbReference type="InterPro" id="IPR013783">
    <property type="entry name" value="Ig-like_fold"/>
</dbReference>
<accession>A0AAV3PSX3</accession>
<evidence type="ECO:0000313" key="2">
    <source>
        <dbReference type="EMBL" id="GAA0153318.1"/>
    </source>
</evidence>
<dbReference type="GO" id="GO:0016020">
    <property type="term" value="C:membrane"/>
    <property type="evidence" value="ECO:0007669"/>
    <property type="project" value="TreeGrafter"/>
</dbReference>
<dbReference type="Proteomes" id="UP001454036">
    <property type="component" value="Unassembled WGS sequence"/>
</dbReference>
<dbReference type="AlphaFoldDB" id="A0AAV3PSX3"/>
<gene>
    <name evidence="2" type="ORF">LIER_11585</name>
</gene>
<dbReference type="PROSITE" id="PS51166">
    <property type="entry name" value="CBM20"/>
    <property type="match status" value="1"/>
</dbReference>
<sequence>MKSLAGSSLNLFLVEYKKLYYRNNICCTRPRHVCLSRPQKSHFLGCPQQQLQASFSQRSFNHAKFSVCVLSSSGVQTGLQQEDNPGDETTPEAKESESVRVKFELRRECLFGQHFFLVGDDPTFGSWDPSEAIPLNWSDGHIWYVELDICVGKSIKYKFILNQGDGTILWQPGEDRVLETFQTGKTIKVTDNWDNIEPEVAEEEWSPGLFEQIVADSDMQLVADNLTVISEYTKDDTTDKDPRDDEETSTIPVEMLSSENLKKTVAMKNHEETGEVEVVTEIIEPYANKNKLVHSYSSEEVDENILSNAKNNENVDYNEDFPVLVPGLIPLPKAASEEPEADRIEEKAFVSDLYHESDIIEEVNVTELCGSSQAIQILEEELAMGSTNSPGASTVMINSNAVQPLENTQSAKDKQVSEPPLQNDILECDFQWGKKSLQKILMALGLF</sequence>
<name>A0AAV3PSX3_LITER</name>
<protein>
    <submittedName>
        <fullName evidence="2">Amylase</fullName>
    </submittedName>
</protein>
<evidence type="ECO:0000313" key="3">
    <source>
        <dbReference type="Proteomes" id="UP001454036"/>
    </source>
</evidence>
<reference evidence="2 3" key="1">
    <citation type="submission" date="2024-01" db="EMBL/GenBank/DDBJ databases">
        <title>The complete chloroplast genome sequence of Lithospermum erythrorhizon: insights into the phylogenetic relationship among Boraginaceae species and the maternal lineages of purple gromwells.</title>
        <authorList>
            <person name="Okada T."/>
            <person name="Watanabe K."/>
        </authorList>
    </citation>
    <scope>NUCLEOTIDE SEQUENCE [LARGE SCALE GENOMIC DNA]</scope>
</reference>
<dbReference type="CDD" id="cd05467">
    <property type="entry name" value="CBM20"/>
    <property type="match status" value="1"/>
</dbReference>
<comment type="caution">
    <text evidence="2">The sequence shown here is derived from an EMBL/GenBank/DDBJ whole genome shotgun (WGS) entry which is preliminary data.</text>
</comment>
<dbReference type="Gene3D" id="2.60.40.10">
    <property type="entry name" value="Immunoglobulins"/>
    <property type="match status" value="1"/>
</dbReference>
<dbReference type="FunFam" id="2.60.40.10:FF:000552">
    <property type="entry name" value="Related to glucoamylase"/>
    <property type="match status" value="1"/>
</dbReference>